<sequence>MGHSLTIVTNVGSMLWPASIVNIMHTLGWTMTETIFTEGMVVIILNVILSGRWQLRRFTRELTFLIPYSILMQLFADAYRMVGIDQLNFWWRLGLDMIGLTIAFLGFLLYQTCDCCFHPHDDLTIILKRRVNAQFVQWFNVLLPVIIIAGCTLYNHHMYAIHVGTLFGLLLQSRITGFFDRHVSCHCNM</sequence>
<feature type="transmembrane region" description="Helical" evidence="1">
    <location>
        <begin position="62"/>
        <end position="83"/>
    </location>
</feature>
<feature type="transmembrane region" description="Helical" evidence="1">
    <location>
        <begin position="89"/>
        <end position="110"/>
    </location>
</feature>
<dbReference type="EMBL" id="JACJKU010000075">
    <property type="protein sequence ID" value="MBM6941179.1"/>
    <property type="molecule type" value="Genomic_DNA"/>
</dbReference>
<feature type="transmembrane region" description="Helical" evidence="1">
    <location>
        <begin position="135"/>
        <end position="155"/>
    </location>
</feature>
<keyword evidence="1" id="KW-0812">Transmembrane</keyword>
<accession>A0ABS2H131</accession>
<evidence type="ECO:0000313" key="2">
    <source>
        <dbReference type="EMBL" id="MBM6941179.1"/>
    </source>
</evidence>
<feature type="transmembrane region" description="Helical" evidence="1">
    <location>
        <begin position="35"/>
        <end position="55"/>
    </location>
</feature>
<keyword evidence="1" id="KW-0472">Membrane</keyword>
<protein>
    <submittedName>
        <fullName evidence="2">Sugar permease</fullName>
    </submittedName>
</protein>
<keyword evidence="1" id="KW-1133">Transmembrane helix</keyword>
<reference evidence="2 3" key="1">
    <citation type="journal article" date="2021" name="Sci. Rep.">
        <title>The distribution of antibiotic resistance genes in chicken gut microbiota commensals.</title>
        <authorList>
            <person name="Juricova H."/>
            <person name="Matiasovicova J."/>
            <person name="Kubasova T."/>
            <person name="Cejkova D."/>
            <person name="Rychlik I."/>
        </authorList>
    </citation>
    <scope>NUCLEOTIDE SEQUENCE [LARGE SCALE GENOMIC DNA]</scope>
    <source>
        <strain evidence="2 3">An574</strain>
    </source>
</reference>
<organism evidence="2 3">
    <name type="scientific">Limosilactobacillus coleohominis</name>
    <dbReference type="NCBI Taxonomy" id="181675"/>
    <lineage>
        <taxon>Bacteria</taxon>
        <taxon>Bacillati</taxon>
        <taxon>Bacillota</taxon>
        <taxon>Bacilli</taxon>
        <taxon>Lactobacillales</taxon>
        <taxon>Lactobacillaceae</taxon>
        <taxon>Limosilactobacillus</taxon>
    </lineage>
</organism>
<keyword evidence="3" id="KW-1185">Reference proteome</keyword>
<gene>
    <name evidence="2" type="ORF">H5975_06825</name>
</gene>
<proteinExistence type="predicted"/>
<evidence type="ECO:0000313" key="3">
    <source>
        <dbReference type="Proteomes" id="UP000785625"/>
    </source>
</evidence>
<comment type="caution">
    <text evidence="2">The sequence shown here is derived from an EMBL/GenBank/DDBJ whole genome shotgun (WGS) entry which is preliminary data.</text>
</comment>
<evidence type="ECO:0000256" key="1">
    <source>
        <dbReference type="SAM" id="Phobius"/>
    </source>
</evidence>
<dbReference type="InterPro" id="IPR038750">
    <property type="entry name" value="YczE/YyaS-like"/>
</dbReference>
<name>A0ABS2H131_9LACO</name>
<dbReference type="Proteomes" id="UP000785625">
    <property type="component" value="Unassembled WGS sequence"/>
</dbReference>
<dbReference type="Pfam" id="PF19700">
    <property type="entry name" value="DUF6198"/>
    <property type="match status" value="1"/>
</dbReference>